<proteinExistence type="predicted"/>
<accession>A0ABD0WSF6</accession>
<evidence type="ECO:0000313" key="2">
    <source>
        <dbReference type="Proteomes" id="UP001557470"/>
    </source>
</evidence>
<name>A0ABD0WSF6_UMBPY</name>
<organism evidence="1 2">
    <name type="scientific">Umbra pygmaea</name>
    <name type="common">Eastern mudminnow</name>
    <dbReference type="NCBI Taxonomy" id="75934"/>
    <lineage>
        <taxon>Eukaryota</taxon>
        <taxon>Metazoa</taxon>
        <taxon>Chordata</taxon>
        <taxon>Craniata</taxon>
        <taxon>Vertebrata</taxon>
        <taxon>Euteleostomi</taxon>
        <taxon>Actinopterygii</taxon>
        <taxon>Neopterygii</taxon>
        <taxon>Teleostei</taxon>
        <taxon>Protacanthopterygii</taxon>
        <taxon>Esociformes</taxon>
        <taxon>Umbridae</taxon>
        <taxon>Umbra</taxon>
    </lineage>
</organism>
<reference evidence="1 2" key="1">
    <citation type="submission" date="2024-06" db="EMBL/GenBank/DDBJ databases">
        <authorList>
            <person name="Pan Q."/>
            <person name="Wen M."/>
            <person name="Jouanno E."/>
            <person name="Zahm M."/>
            <person name="Klopp C."/>
            <person name="Cabau C."/>
            <person name="Louis A."/>
            <person name="Berthelot C."/>
            <person name="Parey E."/>
            <person name="Roest Crollius H."/>
            <person name="Montfort J."/>
            <person name="Robinson-Rechavi M."/>
            <person name="Bouchez O."/>
            <person name="Lampietro C."/>
            <person name="Lopez Roques C."/>
            <person name="Donnadieu C."/>
            <person name="Postlethwait J."/>
            <person name="Bobe J."/>
            <person name="Verreycken H."/>
            <person name="Guiguen Y."/>
        </authorList>
    </citation>
    <scope>NUCLEOTIDE SEQUENCE [LARGE SCALE GENOMIC DNA]</scope>
    <source>
        <strain evidence="1">Up_M1</strain>
        <tissue evidence="1">Testis</tissue>
    </source>
</reference>
<dbReference type="Proteomes" id="UP001557470">
    <property type="component" value="Unassembled WGS sequence"/>
</dbReference>
<protein>
    <submittedName>
        <fullName evidence="1">Uncharacterized protein</fullName>
    </submittedName>
</protein>
<dbReference type="AlphaFoldDB" id="A0ABD0WSF6"/>
<keyword evidence="2" id="KW-1185">Reference proteome</keyword>
<dbReference type="EMBL" id="JAGEUA010000005">
    <property type="protein sequence ID" value="KAL0978163.1"/>
    <property type="molecule type" value="Genomic_DNA"/>
</dbReference>
<sequence length="109" mass="12361">MVTNKCTTLLIHPWCTSAPLMHPWCFEEINGVYRCLRGCCSQVSKSGKEIRLCLYSGPWWEFPDCEPIPNYCKPQRTSPEEDRNRGRCLSLAGAACYHGAPVGSYHRHG</sequence>
<gene>
    <name evidence="1" type="ORF">UPYG_G00166900</name>
</gene>
<comment type="caution">
    <text evidence="1">The sequence shown here is derived from an EMBL/GenBank/DDBJ whole genome shotgun (WGS) entry which is preliminary data.</text>
</comment>
<evidence type="ECO:0000313" key="1">
    <source>
        <dbReference type="EMBL" id="KAL0978163.1"/>
    </source>
</evidence>